<dbReference type="OrthoDB" id="6209852at2759"/>
<evidence type="ECO:0000313" key="2">
    <source>
        <dbReference type="RefSeq" id="XP_022331696.1"/>
    </source>
</evidence>
<dbReference type="GeneID" id="111129534"/>
<name>A0A8B8DXH2_CRAVI</name>
<dbReference type="AlphaFoldDB" id="A0A8B8DXH2"/>
<reference evidence="2" key="1">
    <citation type="submission" date="2025-08" db="UniProtKB">
        <authorList>
            <consortium name="RefSeq"/>
        </authorList>
    </citation>
    <scope>IDENTIFICATION</scope>
    <source>
        <tissue evidence="2">Whole sample</tissue>
    </source>
</reference>
<dbReference type="KEGG" id="cvn:111129534"/>
<organism evidence="1 2">
    <name type="scientific">Crassostrea virginica</name>
    <name type="common">Eastern oyster</name>
    <dbReference type="NCBI Taxonomy" id="6565"/>
    <lineage>
        <taxon>Eukaryota</taxon>
        <taxon>Metazoa</taxon>
        <taxon>Spiralia</taxon>
        <taxon>Lophotrochozoa</taxon>
        <taxon>Mollusca</taxon>
        <taxon>Bivalvia</taxon>
        <taxon>Autobranchia</taxon>
        <taxon>Pteriomorphia</taxon>
        <taxon>Ostreida</taxon>
        <taxon>Ostreoidea</taxon>
        <taxon>Ostreidae</taxon>
        <taxon>Crassostrea</taxon>
    </lineage>
</organism>
<protein>
    <submittedName>
        <fullName evidence="2">Uncharacterized protein LOC111129534</fullName>
    </submittedName>
</protein>
<accession>A0A8B8DXH2</accession>
<sequence length="160" mass="18174">MMEELRAEGTLQVDTKIGGSLVTISWRDLRADEEEMKARIKVQLKSSLKKQLQAWEKAVLQDLVDNECDKCRKLVSFLFTKNEGYLTGISPGCFQLTMVFTDRMKLERGTSPEALSDIREYLDSLLLTQDLESATSDLGFSITVLDQEVYHNTASTRRNS</sequence>
<dbReference type="RefSeq" id="XP_022331696.1">
    <property type="nucleotide sequence ID" value="XM_022475988.1"/>
</dbReference>
<keyword evidence="1" id="KW-1185">Reference proteome</keyword>
<evidence type="ECO:0000313" key="1">
    <source>
        <dbReference type="Proteomes" id="UP000694844"/>
    </source>
</evidence>
<gene>
    <name evidence="2" type="primary">LOC111129534</name>
</gene>
<proteinExistence type="predicted"/>
<dbReference type="Proteomes" id="UP000694844">
    <property type="component" value="Chromosome 4"/>
</dbReference>